<feature type="compositionally biased region" description="Pro residues" evidence="1">
    <location>
        <begin position="125"/>
        <end position="147"/>
    </location>
</feature>
<feature type="compositionally biased region" description="Acidic residues" evidence="1">
    <location>
        <begin position="37"/>
        <end position="51"/>
    </location>
</feature>
<name>A0AAD7HRK3_9AGAR</name>
<dbReference type="AlphaFoldDB" id="A0AAD7HRK3"/>
<evidence type="ECO:0000313" key="3">
    <source>
        <dbReference type="Proteomes" id="UP001215598"/>
    </source>
</evidence>
<dbReference type="Proteomes" id="UP001215598">
    <property type="component" value="Unassembled WGS sequence"/>
</dbReference>
<sequence>MSTVPAWGPSAQQLAMCMLDAHEAAQGDDRHYGTGGGDEDDGDDAEAEGGGEEEHFGTLELQDVAAVWGSPKLEKETAGTMRVSAIFTRPRKETRRTLYAVTNLQEGTRAEQSIARGRWWKALSPLPPSSPPPPSPPPPSSSPPRSPSPLSRASSPELPASIMLQPITDPALRRTQEAARKRFNRKIVKLKKKLAQNPDNAVWQVKLEHALQDYKEEWGDFIADKHAKKFAAKRDRLLKARQLARADGGFIGEANESWGSWALRELPFYGVDLPLYAYELHRTGPGQHDFDLSIEGTFQYLSDKPAAKAIAHGMPTPGPIYELPALSEGFQTSPVQPNHLPDARPQGQFTAKCSDCPNIVPTDSSGRGLSNKPSTNPITHRMPTPVPIYGLPGLSNKPSTSLITHRMPAPEPIYGLPDHPNIVLTNSPERELSNEPSTNLIAHRMPAPEPIYGLPESPERELSNKPFSSPNGAQMLEIDPF</sequence>
<comment type="caution">
    <text evidence="2">The sequence shown here is derived from an EMBL/GenBank/DDBJ whole genome shotgun (WGS) entry which is preliminary data.</text>
</comment>
<feature type="region of interest" description="Disordered" evidence="1">
    <location>
        <begin position="352"/>
        <end position="384"/>
    </location>
</feature>
<feature type="region of interest" description="Disordered" evidence="1">
    <location>
        <begin position="122"/>
        <end position="160"/>
    </location>
</feature>
<feature type="region of interest" description="Disordered" evidence="1">
    <location>
        <begin position="27"/>
        <end position="59"/>
    </location>
</feature>
<keyword evidence="3" id="KW-1185">Reference proteome</keyword>
<reference evidence="2" key="1">
    <citation type="submission" date="2023-03" db="EMBL/GenBank/DDBJ databases">
        <title>Massive genome expansion in bonnet fungi (Mycena s.s.) driven by repeated elements and novel gene families across ecological guilds.</title>
        <authorList>
            <consortium name="Lawrence Berkeley National Laboratory"/>
            <person name="Harder C.B."/>
            <person name="Miyauchi S."/>
            <person name="Viragh M."/>
            <person name="Kuo A."/>
            <person name="Thoen E."/>
            <person name="Andreopoulos B."/>
            <person name="Lu D."/>
            <person name="Skrede I."/>
            <person name="Drula E."/>
            <person name="Henrissat B."/>
            <person name="Morin E."/>
            <person name="Kohler A."/>
            <person name="Barry K."/>
            <person name="LaButti K."/>
            <person name="Morin E."/>
            <person name="Salamov A."/>
            <person name="Lipzen A."/>
            <person name="Mereny Z."/>
            <person name="Hegedus B."/>
            <person name="Baldrian P."/>
            <person name="Stursova M."/>
            <person name="Weitz H."/>
            <person name="Taylor A."/>
            <person name="Grigoriev I.V."/>
            <person name="Nagy L.G."/>
            <person name="Martin F."/>
            <person name="Kauserud H."/>
        </authorList>
    </citation>
    <scope>NUCLEOTIDE SEQUENCE</scope>
    <source>
        <strain evidence="2">CBHHK182m</strain>
    </source>
</reference>
<feature type="compositionally biased region" description="Polar residues" evidence="1">
    <location>
        <begin position="361"/>
        <end position="378"/>
    </location>
</feature>
<dbReference type="EMBL" id="JARKIB010000185">
    <property type="protein sequence ID" value="KAJ7726639.1"/>
    <property type="molecule type" value="Genomic_DNA"/>
</dbReference>
<protein>
    <submittedName>
        <fullName evidence="2">Uncharacterized protein</fullName>
    </submittedName>
</protein>
<evidence type="ECO:0000313" key="2">
    <source>
        <dbReference type="EMBL" id="KAJ7726639.1"/>
    </source>
</evidence>
<evidence type="ECO:0000256" key="1">
    <source>
        <dbReference type="SAM" id="MobiDB-lite"/>
    </source>
</evidence>
<feature type="compositionally biased region" description="Low complexity" evidence="1">
    <location>
        <begin position="148"/>
        <end position="160"/>
    </location>
</feature>
<feature type="region of interest" description="Disordered" evidence="1">
    <location>
        <begin position="441"/>
        <end position="481"/>
    </location>
</feature>
<organism evidence="2 3">
    <name type="scientific">Mycena metata</name>
    <dbReference type="NCBI Taxonomy" id="1033252"/>
    <lineage>
        <taxon>Eukaryota</taxon>
        <taxon>Fungi</taxon>
        <taxon>Dikarya</taxon>
        <taxon>Basidiomycota</taxon>
        <taxon>Agaricomycotina</taxon>
        <taxon>Agaricomycetes</taxon>
        <taxon>Agaricomycetidae</taxon>
        <taxon>Agaricales</taxon>
        <taxon>Marasmiineae</taxon>
        <taxon>Mycenaceae</taxon>
        <taxon>Mycena</taxon>
    </lineage>
</organism>
<proteinExistence type="predicted"/>
<gene>
    <name evidence="2" type="ORF">B0H16DRAFT_1735569</name>
</gene>
<accession>A0AAD7HRK3</accession>